<keyword evidence="4" id="KW-0413">Isomerase</keyword>
<dbReference type="CDD" id="cd03191">
    <property type="entry name" value="GST_C_Zeta"/>
    <property type="match status" value="1"/>
</dbReference>
<proteinExistence type="inferred from homology"/>
<dbReference type="Gene3D" id="3.40.30.10">
    <property type="entry name" value="Glutaredoxin"/>
    <property type="match status" value="1"/>
</dbReference>
<dbReference type="PANTHER" id="PTHR42673:SF21">
    <property type="entry name" value="GLUTATHIONE S-TRANSFERASE YFCF"/>
    <property type="match status" value="1"/>
</dbReference>
<accession>A0A7W2TWA7</accession>
<comment type="caution">
    <text evidence="4">The sequence shown here is derived from an EMBL/GenBank/DDBJ whole genome shotgun (WGS) entry which is preliminary data.</text>
</comment>
<dbReference type="InterPro" id="IPR005955">
    <property type="entry name" value="GST_Zeta"/>
</dbReference>
<keyword evidence="5" id="KW-1185">Reference proteome</keyword>
<dbReference type="AlphaFoldDB" id="A0A7W2TWA7"/>
<feature type="domain" description="GST N-terminal" evidence="2">
    <location>
        <begin position="1"/>
        <end position="81"/>
    </location>
</feature>
<dbReference type="GO" id="GO:0004364">
    <property type="term" value="F:glutathione transferase activity"/>
    <property type="evidence" value="ECO:0007669"/>
    <property type="project" value="TreeGrafter"/>
</dbReference>
<dbReference type="InterPro" id="IPR004046">
    <property type="entry name" value="GST_C"/>
</dbReference>
<evidence type="ECO:0000259" key="3">
    <source>
        <dbReference type="PROSITE" id="PS50405"/>
    </source>
</evidence>
<dbReference type="GO" id="GO:0006749">
    <property type="term" value="P:glutathione metabolic process"/>
    <property type="evidence" value="ECO:0007669"/>
    <property type="project" value="TreeGrafter"/>
</dbReference>
<dbReference type="EC" id="5.2.1.2" evidence="4"/>
<dbReference type="InterPro" id="IPR036282">
    <property type="entry name" value="Glutathione-S-Trfase_C_sf"/>
</dbReference>
<dbReference type="PROSITE" id="PS50405">
    <property type="entry name" value="GST_CTER"/>
    <property type="match status" value="1"/>
</dbReference>
<dbReference type="InterPro" id="IPR010987">
    <property type="entry name" value="Glutathione-S-Trfase_C-like"/>
</dbReference>
<dbReference type="Pfam" id="PF13417">
    <property type="entry name" value="GST_N_3"/>
    <property type="match status" value="1"/>
</dbReference>
<reference evidence="4 5" key="1">
    <citation type="submission" date="2020-07" db="EMBL/GenBank/DDBJ databases">
        <title>Halieaceae bacterium, F7430, whole genome shotgun sequencing project.</title>
        <authorList>
            <person name="Jiang S."/>
            <person name="Liu Z.W."/>
            <person name="Du Z.J."/>
        </authorList>
    </citation>
    <scope>NUCLEOTIDE SEQUENCE [LARGE SCALE GENOMIC DNA]</scope>
    <source>
        <strain evidence="4 5">F7430</strain>
    </source>
</reference>
<comment type="similarity">
    <text evidence="1">Belongs to the GST superfamily. Zeta family.</text>
</comment>
<dbReference type="InterPro" id="IPR004045">
    <property type="entry name" value="Glutathione_S-Trfase_N"/>
</dbReference>
<evidence type="ECO:0000256" key="1">
    <source>
        <dbReference type="ARBA" id="ARBA00010007"/>
    </source>
</evidence>
<dbReference type="SFLD" id="SFLDS00019">
    <property type="entry name" value="Glutathione_Transferase_(cytos"/>
    <property type="match status" value="1"/>
</dbReference>
<dbReference type="SUPFAM" id="SSF47616">
    <property type="entry name" value="GST C-terminal domain-like"/>
    <property type="match status" value="1"/>
</dbReference>
<dbReference type="GO" id="GO:0016034">
    <property type="term" value="F:maleylacetoacetate isomerase activity"/>
    <property type="evidence" value="ECO:0007669"/>
    <property type="project" value="UniProtKB-EC"/>
</dbReference>
<protein>
    <submittedName>
        <fullName evidence="4">Maleylacetoacetate isomerase</fullName>
        <ecNumber evidence="4">5.2.1.2</ecNumber>
    </submittedName>
</protein>
<sequence>MKLYSYYRSSAAYRVRIALNLKQLDYDYVPINLLEQSNKGDAYLALNPQGLVPALELGSGEVLAQSMAIIEWLEESYPQPPLLPVEPLQRARIRSLVNNITCDLHPLCNISVSNYLRQQHALNDIDLQQWMKQWMQRSFKAVEQMLAANNSHYSFSDSPCMADIVLVPQLYNARRFNIALDDFPHMVRVVENCERLPAFIDAQPSRQVDSK</sequence>
<dbReference type="Proteomes" id="UP000539350">
    <property type="component" value="Unassembled WGS sequence"/>
</dbReference>
<dbReference type="SUPFAM" id="SSF52833">
    <property type="entry name" value="Thioredoxin-like"/>
    <property type="match status" value="1"/>
</dbReference>
<dbReference type="GO" id="GO:0006559">
    <property type="term" value="P:L-phenylalanine catabolic process"/>
    <property type="evidence" value="ECO:0007669"/>
    <property type="project" value="TreeGrafter"/>
</dbReference>
<dbReference type="Gene3D" id="1.20.1050.10">
    <property type="match status" value="1"/>
</dbReference>
<gene>
    <name evidence="4" type="primary">maiA</name>
    <name evidence="4" type="ORF">H2508_07945</name>
</gene>
<dbReference type="InterPro" id="IPR034333">
    <property type="entry name" value="GST_Zeta_N"/>
</dbReference>
<name>A0A7W2TWA7_9GAMM</name>
<evidence type="ECO:0000313" key="5">
    <source>
        <dbReference type="Proteomes" id="UP000539350"/>
    </source>
</evidence>
<dbReference type="InterPro" id="IPR040079">
    <property type="entry name" value="Glutathione_S-Trfase"/>
</dbReference>
<evidence type="ECO:0000313" key="4">
    <source>
        <dbReference type="EMBL" id="MBA6413039.1"/>
    </source>
</evidence>
<feature type="domain" description="GST C-terminal" evidence="3">
    <location>
        <begin position="86"/>
        <end position="211"/>
    </location>
</feature>
<dbReference type="CDD" id="cd03042">
    <property type="entry name" value="GST_N_Zeta"/>
    <property type="match status" value="1"/>
</dbReference>
<dbReference type="InterPro" id="IPR036249">
    <property type="entry name" value="Thioredoxin-like_sf"/>
</dbReference>
<dbReference type="SFLD" id="SFLDG00358">
    <property type="entry name" value="Main_(cytGST)"/>
    <property type="match status" value="1"/>
</dbReference>
<organism evidence="4 5">
    <name type="scientific">Sediminihaliea albiluteola</name>
    <dbReference type="NCBI Taxonomy" id="2758564"/>
    <lineage>
        <taxon>Bacteria</taxon>
        <taxon>Pseudomonadati</taxon>
        <taxon>Pseudomonadota</taxon>
        <taxon>Gammaproteobacteria</taxon>
        <taxon>Cellvibrionales</taxon>
        <taxon>Halieaceae</taxon>
        <taxon>Sediminihaliea</taxon>
    </lineage>
</organism>
<dbReference type="EMBL" id="JACFXU010000014">
    <property type="protein sequence ID" value="MBA6413039.1"/>
    <property type="molecule type" value="Genomic_DNA"/>
</dbReference>
<dbReference type="InterPro" id="IPR034330">
    <property type="entry name" value="GST_Zeta_C"/>
</dbReference>
<dbReference type="Pfam" id="PF14497">
    <property type="entry name" value="GST_C_3"/>
    <property type="match status" value="1"/>
</dbReference>
<dbReference type="NCBIfam" id="TIGR01262">
    <property type="entry name" value="maiA"/>
    <property type="match status" value="1"/>
</dbReference>
<dbReference type="PROSITE" id="PS50404">
    <property type="entry name" value="GST_NTER"/>
    <property type="match status" value="1"/>
</dbReference>
<evidence type="ECO:0000259" key="2">
    <source>
        <dbReference type="PROSITE" id="PS50404"/>
    </source>
</evidence>
<dbReference type="GO" id="GO:0005737">
    <property type="term" value="C:cytoplasm"/>
    <property type="evidence" value="ECO:0007669"/>
    <property type="project" value="InterPro"/>
</dbReference>
<dbReference type="PANTHER" id="PTHR42673">
    <property type="entry name" value="MALEYLACETOACETATE ISOMERASE"/>
    <property type="match status" value="1"/>
</dbReference>
<dbReference type="RefSeq" id="WP_182171575.1">
    <property type="nucleotide sequence ID" value="NZ_JACFXU010000014.1"/>
</dbReference>